<protein>
    <submittedName>
        <fullName evidence="2">Uncharacterized protein</fullName>
    </submittedName>
</protein>
<proteinExistence type="predicted"/>
<dbReference type="EMBL" id="JPKZ01001878">
    <property type="protein sequence ID" value="KHN79703.1"/>
    <property type="molecule type" value="Genomic_DNA"/>
</dbReference>
<evidence type="ECO:0000313" key="2">
    <source>
        <dbReference type="EMBL" id="KHN79703.1"/>
    </source>
</evidence>
<name>A0A0B2VDV7_TOXCA</name>
<reference evidence="2 3" key="1">
    <citation type="submission" date="2014-11" db="EMBL/GenBank/DDBJ databases">
        <title>Genetic blueprint of the zoonotic pathogen Toxocara canis.</title>
        <authorList>
            <person name="Zhu X.-Q."/>
            <person name="Korhonen P.K."/>
            <person name="Cai H."/>
            <person name="Young N.D."/>
            <person name="Nejsum P."/>
            <person name="von Samson-Himmelstjerna G."/>
            <person name="Boag P.R."/>
            <person name="Tan P."/>
            <person name="Li Q."/>
            <person name="Min J."/>
            <person name="Yang Y."/>
            <person name="Wang X."/>
            <person name="Fang X."/>
            <person name="Hall R.S."/>
            <person name="Hofmann A."/>
            <person name="Sternberg P.W."/>
            <person name="Jex A.R."/>
            <person name="Gasser R.B."/>
        </authorList>
    </citation>
    <scope>NUCLEOTIDE SEQUENCE [LARGE SCALE GENOMIC DNA]</scope>
    <source>
        <strain evidence="2">PN_DK_2014</strain>
    </source>
</reference>
<sequence length="108" mass="12616">MVGKVDENQKQGPEMDPDTSISFDLSLAASQEFCRRRRRVLENMEGDELLRELLHKTLAYWLNARTHLRDLDRAWAHTRCVIVAILRNITIFKTLISIKHLISSMHTE</sequence>
<comment type="caution">
    <text evidence="2">The sequence shown here is derived from an EMBL/GenBank/DDBJ whole genome shotgun (WGS) entry which is preliminary data.</text>
</comment>
<gene>
    <name evidence="2" type="ORF">Tcan_09597</name>
</gene>
<keyword evidence="3" id="KW-1185">Reference proteome</keyword>
<organism evidence="2 3">
    <name type="scientific">Toxocara canis</name>
    <name type="common">Canine roundworm</name>
    <dbReference type="NCBI Taxonomy" id="6265"/>
    <lineage>
        <taxon>Eukaryota</taxon>
        <taxon>Metazoa</taxon>
        <taxon>Ecdysozoa</taxon>
        <taxon>Nematoda</taxon>
        <taxon>Chromadorea</taxon>
        <taxon>Rhabditida</taxon>
        <taxon>Spirurina</taxon>
        <taxon>Ascaridomorpha</taxon>
        <taxon>Ascaridoidea</taxon>
        <taxon>Toxocaridae</taxon>
        <taxon>Toxocara</taxon>
    </lineage>
</organism>
<evidence type="ECO:0000313" key="3">
    <source>
        <dbReference type="Proteomes" id="UP000031036"/>
    </source>
</evidence>
<feature type="region of interest" description="Disordered" evidence="1">
    <location>
        <begin position="1"/>
        <end position="21"/>
    </location>
</feature>
<evidence type="ECO:0000256" key="1">
    <source>
        <dbReference type="SAM" id="MobiDB-lite"/>
    </source>
</evidence>
<accession>A0A0B2VDV7</accession>
<dbReference type="AlphaFoldDB" id="A0A0B2VDV7"/>
<dbReference type="Proteomes" id="UP000031036">
    <property type="component" value="Unassembled WGS sequence"/>
</dbReference>